<dbReference type="InterPro" id="IPR019734">
    <property type="entry name" value="TPR_rpt"/>
</dbReference>
<feature type="transmembrane region" description="Helical" evidence="3">
    <location>
        <begin position="301"/>
        <end position="323"/>
    </location>
</feature>
<dbReference type="InterPro" id="IPR011990">
    <property type="entry name" value="TPR-like_helical_dom_sf"/>
</dbReference>
<dbReference type="PANTHER" id="PTHR44186">
    <property type="match status" value="1"/>
</dbReference>
<reference evidence="4 5" key="1">
    <citation type="journal article" date="2021" name="Sci. Rep.">
        <title>The distribution of antibiotic resistance genes in chicken gut microbiota commensals.</title>
        <authorList>
            <person name="Juricova H."/>
            <person name="Matiasovicova J."/>
            <person name="Kubasova T."/>
            <person name="Cejkova D."/>
            <person name="Rychlik I."/>
        </authorList>
    </citation>
    <scope>NUCLEOTIDE SEQUENCE [LARGE SCALE GENOMIC DNA]</scope>
    <source>
        <strain evidence="4 5">An794</strain>
    </source>
</reference>
<keyword evidence="3" id="KW-1133">Transmembrane helix</keyword>
<evidence type="ECO:0000256" key="3">
    <source>
        <dbReference type="SAM" id="Phobius"/>
    </source>
</evidence>
<comment type="caution">
    <text evidence="4">The sequence shown here is derived from an EMBL/GenBank/DDBJ whole genome shotgun (WGS) entry which is preliminary data.</text>
</comment>
<proteinExistence type="predicted"/>
<dbReference type="SMART" id="SM00028">
    <property type="entry name" value="TPR"/>
    <property type="match status" value="4"/>
</dbReference>
<gene>
    <name evidence="4" type="ORF">H9X80_00735</name>
</gene>
<evidence type="ECO:0000313" key="5">
    <source>
        <dbReference type="Proteomes" id="UP000712527"/>
    </source>
</evidence>
<dbReference type="PANTHER" id="PTHR44186:SF1">
    <property type="entry name" value="BARDET-BIEDL SYNDROME 4 PROTEIN"/>
    <property type="match status" value="1"/>
</dbReference>
<accession>A0ABS2EZP1</accession>
<dbReference type="RefSeq" id="WP_204792427.1">
    <property type="nucleotide sequence ID" value="NZ_JACSNQ010000001.1"/>
</dbReference>
<protein>
    <submittedName>
        <fullName evidence="4">Tetratricopeptide repeat protein</fullName>
    </submittedName>
</protein>
<keyword evidence="3" id="KW-0472">Membrane</keyword>
<dbReference type="Gene3D" id="1.25.40.10">
    <property type="entry name" value="Tetratricopeptide repeat domain"/>
    <property type="match status" value="3"/>
</dbReference>
<keyword evidence="5" id="KW-1185">Reference proteome</keyword>
<evidence type="ECO:0000256" key="1">
    <source>
        <dbReference type="ARBA" id="ARBA00022737"/>
    </source>
</evidence>
<name>A0ABS2EZP1_9ACTN</name>
<dbReference type="EMBL" id="JACSNQ010000001">
    <property type="protein sequence ID" value="MBM6774085.1"/>
    <property type="molecule type" value="Genomic_DNA"/>
</dbReference>
<sequence length="434" mass="45856">MNQQAYESGKRAYQSGDWIGAVTLLGEARRPGEPAGEVDHLRGNAYMKLGQFESAATAYESALADASYGKHGALSCNLGRALLAAGRVQEAVAPLTDAASDDSYATPYKAYMALGSAYERLGDVRNAGIAYRSAAIDESNPAPATALSNLGSCFMRLGRAVDAVEAYRTALDFTTPLESQNQIWCDLGLAYVAANRMNEAVDAFGRATADGTLELSPEAQASYDAARKAVAAIGSRRPSETDAMLAAAGYATPIDPLDPTGASGELMPSPEDTGFFSISEKDIVEQERANRKVRRKHRHTGLKVLIVILVLLVIAAGAAFFAYTQGYGWPTQQAVAEELFQAKTDGADIEPYLATGTSATQVQEISDSLPAGAQVSVTGCDRSMNASTVYLTATLADSGEVDYTLEMVRDGIGWKVSSVTPSFLSEDASSTTTN</sequence>
<dbReference type="SUPFAM" id="SSF48452">
    <property type="entry name" value="TPR-like"/>
    <property type="match status" value="1"/>
</dbReference>
<dbReference type="Pfam" id="PF13432">
    <property type="entry name" value="TPR_16"/>
    <property type="match status" value="2"/>
</dbReference>
<organism evidence="4 5">
    <name type="scientific">Olsenella profusa</name>
    <dbReference type="NCBI Taxonomy" id="138595"/>
    <lineage>
        <taxon>Bacteria</taxon>
        <taxon>Bacillati</taxon>
        <taxon>Actinomycetota</taxon>
        <taxon>Coriobacteriia</taxon>
        <taxon>Coriobacteriales</taxon>
        <taxon>Atopobiaceae</taxon>
        <taxon>Olsenella</taxon>
    </lineage>
</organism>
<dbReference type="Proteomes" id="UP000712527">
    <property type="component" value="Unassembled WGS sequence"/>
</dbReference>
<evidence type="ECO:0000256" key="2">
    <source>
        <dbReference type="ARBA" id="ARBA00022803"/>
    </source>
</evidence>
<evidence type="ECO:0000313" key="4">
    <source>
        <dbReference type="EMBL" id="MBM6774085.1"/>
    </source>
</evidence>
<keyword evidence="1" id="KW-0677">Repeat</keyword>
<keyword evidence="2" id="KW-0802">TPR repeat</keyword>
<keyword evidence="3" id="KW-0812">Transmembrane</keyword>